<evidence type="ECO:0000313" key="2">
    <source>
        <dbReference type="Proteomes" id="UP000426265"/>
    </source>
</evidence>
<gene>
    <name evidence="1" type="ORF">AN1_LOCUS9245</name>
</gene>
<dbReference type="AlphaFoldDB" id="A0A654EX12"/>
<proteinExistence type="predicted"/>
<dbReference type="EMBL" id="CACRSJ010000105">
    <property type="protein sequence ID" value="VYS53787.1"/>
    <property type="molecule type" value="Genomic_DNA"/>
</dbReference>
<organism evidence="1 2">
    <name type="scientific">Arabidopsis thaliana</name>
    <name type="common">Mouse-ear cress</name>
    <dbReference type="NCBI Taxonomy" id="3702"/>
    <lineage>
        <taxon>Eukaryota</taxon>
        <taxon>Viridiplantae</taxon>
        <taxon>Streptophyta</taxon>
        <taxon>Embryophyta</taxon>
        <taxon>Tracheophyta</taxon>
        <taxon>Spermatophyta</taxon>
        <taxon>Magnoliopsida</taxon>
        <taxon>eudicotyledons</taxon>
        <taxon>Gunneridae</taxon>
        <taxon>Pentapetalae</taxon>
        <taxon>rosids</taxon>
        <taxon>malvids</taxon>
        <taxon>Brassicales</taxon>
        <taxon>Brassicaceae</taxon>
        <taxon>Camelineae</taxon>
        <taxon>Arabidopsis</taxon>
    </lineage>
</organism>
<accession>A0A654EX12</accession>
<reference evidence="1 2" key="1">
    <citation type="submission" date="2019-11" db="EMBL/GenBank/DDBJ databases">
        <authorList>
            <person name="Jiao W.-B."/>
            <person name="Schneeberger K."/>
        </authorList>
    </citation>
    <scope>NUCLEOTIDE SEQUENCE [LARGE SCALE GENOMIC DNA]</scope>
    <source>
        <strain evidence="2">cv. An-1</strain>
    </source>
</reference>
<evidence type="ECO:0000313" key="1">
    <source>
        <dbReference type="EMBL" id="VYS53787.1"/>
    </source>
</evidence>
<dbReference type="PANTHER" id="PTHR37720:SF2">
    <property type="entry name" value="OS10G0481400 PROTEIN"/>
    <property type="match status" value="1"/>
</dbReference>
<sequence>MISILAQVSLLIAILQIRFHLRLDLLYRFLTILLQERLLGYTLGSALTGFIVFEQRKLIHDSVSDPKSQSIDQAQVSDRIFGKKYRMEFASLWNKAVDQTFEPAIEYLSSRKW</sequence>
<dbReference type="PANTHER" id="PTHR37720">
    <property type="entry name" value="OS10G0481400 PROTEIN"/>
    <property type="match status" value="1"/>
</dbReference>
<dbReference type="Proteomes" id="UP000426265">
    <property type="component" value="Unassembled WGS sequence"/>
</dbReference>
<dbReference type="ExpressionAtlas" id="A0A654EX12">
    <property type="expression patterns" value="baseline and differential"/>
</dbReference>
<protein>
    <submittedName>
        <fullName evidence="1">Uncharacterized protein</fullName>
    </submittedName>
</protein>
<name>A0A654EX12_ARATH</name>